<evidence type="ECO:0000313" key="2">
    <source>
        <dbReference type="EMBL" id="MBW7953222.1"/>
    </source>
</evidence>
<gene>
    <name evidence="2" type="ORF">H3C67_00335</name>
</gene>
<protein>
    <submittedName>
        <fullName evidence="2">Uncharacterized protein</fullName>
    </submittedName>
</protein>
<evidence type="ECO:0000256" key="1">
    <source>
        <dbReference type="SAM" id="Coils"/>
    </source>
</evidence>
<dbReference type="AlphaFoldDB" id="A0A952DV40"/>
<dbReference type="EMBL" id="JACFOF010000001">
    <property type="protein sequence ID" value="MBW7953222.1"/>
    <property type="molecule type" value="Genomic_DNA"/>
</dbReference>
<sequence length="58" mass="7034">NIMRIVGQNIMFAIERNESEEKLEKRNAELEKVNRLMVGREIRMKELKQQLARYQDEN</sequence>
<evidence type="ECO:0000313" key="3">
    <source>
        <dbReference type="Proteomes" id="UP000781173"/>
    </source>
</evidence>
<feature type="coiled-coil region" evidence="1">
    <location>
        <begin position="16"/>
        <end position="57"/>
    </location>
</feature>
<accession>A0A952DV40</accession>
<comment type="caution">
    <text evidence="2">The sequence shown here is derived from an EMBL/GenBank/DDBJ whole genome shotgun (WGS) entry which is preliminary data.</text>
</comment>
<keyword evidence="1" id="KW-0175">Coiled coil</keyword>
<dbReference type="Proteomes" id="UP000781173">
    <property type="component" value="Unassembled WGS sequence"/>
</dbReference>
<name>A0A952DV40_9BACT</name>
<proteinExistence type="predicted"/>
<reference evidence="2" key="1">
    <citation type="journal article" date="2022" name="ISME J.">
        <title>A general approach to explore prokaryotic protein glycosylation reveals the unique surface layer modulation of an anammox bacterium.</title>
        <authorList>
            <person name="Pabst M."/>
            <person name="Grouzdev D.S."/>
            <person name="Lawson C.E."/>
            <person name="Kleikamp H.B.C."/>
            <person name="de Ram C."/>
            <person name="Louwen R."/>
            <person name="Lin Y.M."/>
            <person name="Lucker S."/>
            <person name="van Loosdrecht M.C.M."/>
            <person name="Laureni M."/>
        </authorList>
    </citation>
    <scope>NUCLEOTIDE SEQUENCE</scope>
    <source>
        <strain evidence="2">BROCD043</strain>
    </source>
</reference>
<organism evidence="2 3">
    <name type="scientific">Candidatus Dojkabacteria bacterium</name>
    <dbReference type="NCBI Taxonomy" id="2099670"/>
    <lineage>
        <taxon>Bacteria</taxon>
        <taxon>Candidatus Dojkabacteria</taxon>
    </lineage>
</organism>
<feature type="non-terminal residue" evidence="2">
    <location>
        <position position="1"/>
    </location>
</feature>